<keyword evidence="2" id="KW-0479">Metal-binding</keyword>
<keyword evidence="5" id="KW-0472">Membrane</keyword>
<dbReference type="GO" id="GO:0004497">
    <property type="term" value="F:monooxygenase activity"/>
    <property type="evidence" value="ECO:0007669"/>
    <property type="project" value="InterPro"/>
</dbReference>
<dbReference type="InterPro" id="IPR001128">
    <property type="entry name" value="Cyt_P450"/>
</dbReference>
<dbReference type="OrthoDB" id="2843at2759"/>
<evidence type="ECO:0000313" key="6">
    <source>
        <dbReference type="EMBL" id="GMF29225.1"/>
    </source>
</evidence>
<evidence type="ECO:0000313" key="7">
    <source>
        <dbReference type="Proteomes" id="UP001165121"/>
    </source>
</evidence>
<keyword evidence="3" id="KW-0560">Oxidoreductase</keyword>
<comment type="similarity">
    <text evidence="1">Belongs to the cytochrome P450 family.</text>
</comment>
<proteinExistence type="inferred from homology"/>
<dbReference type="GO" id="GO:0005506">
    <property type="term" value="F:iron ion binding"/>
    <property type="evidence" value="ECO:0007669"/>
    <property type="project" value="InterPro"/>
</dbReference>
<protein>
    <submittedName>
        <fullName evidence="6">Unnamed protein product</fullName>
    </submittedName>
</protein>
<sequence length="350" mass="38933">MWNLSQHASFDKAAAAAAVATAVYVGWNVASAIVARRALNRVLADQGLYEPPSLPVLGQTLDLMVHHKDRFHDWFTEQSLAAGGRPWVLRIIGRPPTLVLTSPQEIEDVFKTQADIFEKGPDICEIGHDFFGDGIVGVDGEKWQKQRRTASHLFSMGMLRDVMDAVVVEKSLQLRDVLVDCARLNKPVSMKSLLSKLSSDVFTKIGFGVDLNGLGGDVDIEMEHPFIKAVETFGSVFQSRLQGPMWLWRLKKRLGIGEEGDLRKARVIVHDLVMRIMKKSMANKNGEANSKQQKDLITLFMDTMGSSADVMEVRDTVMNFFLAGEYYGVFLALRAITAGTSLIHAMIILR</sequence>
<dbReference type="SUPFAM" id="SSF48264">
    <property type="entry name" value="Cytochrome P450"/>
    <property type="match status" value="1"/>
</dbReference>
<evidence type="ECO:0000256" key="2">
    <source>
        <dbReference type="ARBA" id="ARBA00022723"/>
    </source>
</evidence>
<gene>
    <name evidence="6" type="ORF">Pfra01_000622100</name>
</gene>
<comment type="caution">
    <text evidence="6">The sequence shown here is derived from an EMBL/GenBank/DDBJ whole genome shotgun (WGS) entry which is preliminary data.</text>
</comment>
<dbReference type="Proteomes" id="UP001165121">
    <property type="component" value="Unassembled WGS sequence"/>
</dbReference>
<dbReference type="Pfam" id="PF00067">
    <property type="entry name" value="p450"/>
    <property type="match status" value="1"/>
</dbReference>
<keyword evidence="4" id="KW-0408">Iron</keyword>
<evidence type="ECO:0000256" key="5">
    <source>
        <dbReference type="SAM" id="Phobius"/>
    </source>
</evidence>
<dbReference type="AlphaFoldDB" id="A0A9W6U5D4"/>
<dbReference type="InterPro" id="IPR036396">
    <property type="entry name" value="Cyt_P450_sf"/>
</dbReference>
<dbReference type="Gene3D" id="1.10.630.10">
    <property type="entry name" value="Cytochrome P450"/>
    <property type="match status" value="1"/>
</dbReference>
<accession>A0A9W6U5D4</accession>
<keyword evidence="5" id="KW-1133">Transmembrane helix</keyword>
<reference evidence="6" key="1">
    <citation type="submission" date="2023-04" db="EMBL/GenBank/DDBJ databases">
        <title>Phytophthora fragariaefolia NBRC 109709.</title>
        <authorList>
            <person name="Ichikawa N."/>
            <person name="Sato H."/>
            <person name="Tonouchi N."/>
        </authorList>
    </citation>
    <scope>NUCLEOTIDE SEQUENCE</scope>
    <source>
        <strain evidence="6">NBRC 109709</strain>
    </source>
</reference>
<name>A0A9W6U5D4_9STRA</name>
<dbReference type="EMBL" id="BSXT01000519">
    <property type="protein sequence ID" value="GMF29225.1"/>
    <property type="molecule type" value="Genomic_DNA"/>
</dbReference>
<dbReference type="GO" id="GO:0020037">
    <property type="term" value="F:heme binding"/>
    <property type="evidence" value="ECO:0007669"/>
    <property type="project" value="InterPro"/>
</dbReference>
<keyword evidence="5" id="KW-0812">Transmembrane</keyword>
<dbReference type="PANTHER" id="PTHR24296">
    <property type="entry name" value="CYTOCHROME P450"/>
    <property type="match status" value="1"/>
</dbReference>
<feature type="transmembrane region" description="Helical" evidence="5">
    <location>
        <begin position="326"/>
        <end position="349"/>
    </location>
</feature>
<keyword evidence="7" id="KW-1185">Reference proteome</keyword>
<evidence type="ECO:0000256" key="4">
    <source>
        <dbReference type="ARBA" id="ARBA00023004"/>
    </source>
</evidence>
<evidence type="ECO:0000256" key="1">
    <source>
        <dbReference type="ARBA" id="ARBA00010617"/>
    </source>
</evidence>
<organism evidence="6 7">
    <name type="scientific">Phytophthora fragariaefolia</name>
    <dbReference type="NCBI Taxonomy" id="1490495"/>
    <lineage>
        <taxon>Eukaryota</taxon>
        <taxon>Sar</taxon>
        <taxon>Stramenopiles</taxon>
        <taxon>Oomycota</taxon>
        <taxon>Peronosporomycetes</taxon>
        <taxon>Peronosporales</taxon>
        <taxon>Peronosporaceae</taxon>
        <taxon>Phytophthora</taxon>
    </lineage>
</organism>
<evidence type="ECO:0000256" key="3">
    <source>
        <dbReference type="ARBA" id="ARBA00023002"/>
    </source>
</evidence>
<dbReference type="GO" id="GO:0016705">
    <property type="term" value="F:oxidoreductase activity, acting on paired donors, with incorporation or reduction of molecular oxygen"/>
    <property type="evidence" value="ECO:0007669"/>
    <property type="project" value="InterPro"/>
</dbReference>